<dbReference type="SMART" id="SM00355">
    <property type="entry name" value="ZnF_C2H2"/>
    <property type="match status" value="9"/>
</dbReference>
<keyword evidence="2" id="KW-0479">Metal-binding</keyword>
<sequence>MQPNASIQSTSSISEQASMNQEGNSKSSRKLKPRPKKYPCPMDNCEKAYSRPCLLEQHIRSHKDERPYLCTVPGCEKAFLRDSHLKTHLLSHSVEKPLYCSYCGKGFNTNQHLNRHERTHVPSVRCTYQGCEMAFRRASQLRKHVSDCHTFRKEHQCPFCSRQFDLQARLESHVKKSHANAAMPSYHCGEDGCIESFPNWQGLQEHVKVSHKSISCYCGQKFSSESQLADHTKTYHSGSGSNAQQSSNFFQDHYTQEWHCREDQCASATNYVFRDRDSLIYHYQQFHGFVPDSLQVQVLTPASSMEGLPPLSSLSGHDQLTQNHQSVPYSNFQSYHPQQTQSSIGRRDPLTGTSGLIERITGSGYDVHRRIMCPIPDCHYRFAREYDLRRHVKAKHPHLISDGKMIVDYKVVPESSIIYHNKPETPAKFRPNITLTSHTPHSELSPSSNSSSPASFSTNIKPDPMDETLENQTILPPLPAFTSPIGNSSNSANSQQVSSGTLQGSSILQRHSQTSTHSHQSETSNSTSSNSLENGIHSQHNALDTFLTHSDILSNTSNHIQLNISSDILNDSHHYSNGKNGQLYQNNNSHHAQGMHSQYNAQPMQQSQSLPVPMTQSSSSSRASNSVNSPISGSSHSQPSSLQPSRSHTPIYPQSSQIYNSANSGTSSLSTTPSGGSPYQSHNSGHNSPQSLPQPLSQTHHFQQLENRNTRSQANSTLVSNNSQEIDPMILNGSV</sequence>
<feature type="compositionally biased region" description="Low complexity" evidence="8">
    <location>
        <begin position="617"/>
        <end position="647"/>
    </location>
</feature>
<feature type="region of interest" description="Disordered" evidence="8">
    <location>
        <begin position="329"/>
        <end position="355"/>
    </location>
</feature>
<dbReference type="Pfam" id="PF00096">
    <property type="entry name" value="zf-C2H2"/>
    <property type="match status" value="2"/>
</dbReference>
<dbReference type="GO" id="GO:0005634">
    <property type="term" value="C:nucleus"/>
    <property type="evidence" value="ECO:0007669"/>
    <property type="project" value="UniProtKB-SubCell"/>
</dbReference>
<dbReference type="FunFam" id="3.30.160.60:FF:000110">
    <property type="entry name" value="Zinc finger protein-like"/>
    <property type="match status" value="1"/>
</dbReference>
<dbReference type="Proteomes" id="UP000398389">
    <property type="component" value="Unassembled WGS sequence"/>
</dbReference>
<name>A0A5E8BLC1_9ASCO</name>
<evidence type="ECO:0000256" key="6">
    <source>
        <dbReference type="ARBA" id="ARBA00023242"/>
    </source>
</evidence>
<dbReference type="InterPro" id="IPR050331">
    <property type="entry name" value="Zinc_finger"/>
</dbReference>
<evidence type="ECO:0000313" key="11">
    <source>
        <dbReference type="Proteomes" id="UP000398389"/>
    </source>
</evidence>
<feature type="compositionally biased region" description="Polar residues" evidence="8">
    <location>
        <begin position="1"/>
        <end position="24"/>
    </location>
</feature>
<organism evidence="10 11">
    <name type="scientific">Magnusiomyces paraingens</name>
    <dbReference type="NCBI Taxonomy" id="2606893"/>
    <lineage>
        <taxon>Eukaryota</taxon>
        <taxon>Fungi</taxon>
        <taxon>Dikarya</taxon>
        <taxon>Ascomycota</taxon>
        <taxon>Saccharomycotina</taxon>
        <taxon>Dipodascomycetes</taxon>
        <taxon>Dipodascales</taxon>
        <taxon>Dipodascaceae</taxon>
        <taxon>Magnusiomyces</taxon>
    </lineage>
</organism>
<feature type="compositionally biased region" description="Low complexity" evidence="8">
    <location>
        <begin position="487"/>
        <end position="499"/>
    </location>
</feature>
<feature type="compositionally biased region" description="Polar residues" evidence="8">
    <location>
        <begin position="329"/>
        <end position="344"/>
    </location>
</feature>
<dbReference type="GO" id="GO:0000978">
    <property type="term" value="F:RNA polymerase II cis-regulatory region sequence-specific DNA binding"/>
    <property type="evidence" value="ECO:0007669"/>
    <property type="project" value="UniProtKB-ARBA"/>
</dbReference>
<feature type="domain" description="C2H2-type" evidence="9">
    <location>
        <begin position="38"/>
        <end position="67"/>
    </location>
</feature>
<feature type="compositionally biased region" description="Basic residues" evidence="8">
    <location>
        <begin position="27"/>
        <end position="37"/>
    </location>
</feature>
<keyword evidence="5" id="KW-0862">Zinc</keyword>
<feature type="domain" description="C2H2-type" evidence="9">
    <location>
        <begin position="68"/>
        <end position="97"/>
    </location>
</feature>
<dbReference type="GeneID" id="43582126"/>
<feature type="domain" description="C2H2-type" evidence="9">
    <location>
        <begin position="98"/>
        <end position="120"/>
    </location>
</feature>
<comment type="subcellular location">
    <subcellularLocation>
        <location evidence="1">Nucleus</location>
    </subcellularLocation>
</comment>
<protein>
    <recommendedName>
        <fullName evidence="9">C2H2-type domain-containing protein</fullName>
    </recommendedName>
</protein>
<feature type="compositionally biased region" description="Polar residues" evidence="8">
    <location>
        <begin position="576"/>
        <end position="616"/>
    </location>
</feature>
<gene>
    <name evidence="10" type="ORF">SAPINGB_P003308</name>
</gene>
<evidence type="ECO:0000256" key="7">
    <source>
        <dbReference type="PROSITE-ProRule" id="PRU00042"/>
    </source>
</evidence>
<dbReference type="PANTHER" id="PTHR16515">
    <property type="entry name" value="PR DOMAIN ZINC FINGER PROTEIN"/>
    <property type="match status" value="1"/>
</dbReference>
<feature type="compositionally biased region" description="Low complexity" evidence="8">
    <location>
        <begin position="442"/>
        <end position="457"/>
    </location>
</feature>
<keyword evidence="4 7" id="KW-0863">Zinc-finger</keyword>
<dbReference type="PROSITE" id="PS50157">
    <property type="entry name" value="ZINC_FINGER_C2H2_2"/>
    <property type="match status" value="6"/>
</dbReference>
<dbReference type="SUPFAM" id="SSF57667">
    <property type="entry name" value="beta-beta-alpha zinc fingers"/>
    <property type="match status" value="2"/>
</dbReference>
<proteinExistence type="predicted"/>
<evidence type="ECO:0000256" key="8">
    <source>
        <dbReference type="SAM" id="MobiDB-lite"/>
    </source>
</evidence>
<dbReference type="GO" id="GO:0000981">
    <property type="term" value="F:DNA-binding transcription factor activity, RNA polymerase II-specific"/>
    <property type="evidence" value="ECO:0007669"/>
    <property type="project" value="UniProtKB-ARBA"/>
</dbReference>
<dbReference type="InterPro" id="IPR036236">
    <property type="entry name" value="Znf_C2H2_sf"/>
</dbReference>
<dbReference type="AlphaFoldDB" id="A0A5E8BLC1"/>
<dbReference type="Gene3D" id="3.30.160.60">
    <property type="entry name" value="Classic Zinc Finger"/>
    <property type="match status" value="5"/>
</dbReference>
<evidence type="ECO:0000256" key="5">
    <source>
        <dbReference type="ARBA" id="ARBA00022833"/>
    </source>
</evidence>
<dbReference type="GO" id="GO:0008270">
    <property type="term" value="F:zinc ion binding"/>
    <property type="evidence" value="ECO:0007669"/>
    <property type="project" value="UniProtKB-KW"/>
</dbReference>
<accession>A0A5E8BLC1</accession>
<evidence type="ECO:0000259" key="9">
    <source>
        <dbReference type="PROSITE" id="PS50157"/>
    </source>
</evidence>
<evidence type="ECO:0000256" key="4">
    <source>
        <dbReference type="ARBA" id="ARBA00022771"/>
    </source>
</evidence>
<keyword evidence="6" id="KW-0539">Nucleus</keyword>
<evidence type="ECO:0000256" key="2">
    <source>
        <dbReference type="ARBA" id="ARBA00022723"/>
    </source>
</evidence>
<dbReference type="OrthoDB" id="4748970at2759"/>
<feature type="region of interest" description="Disordered" evidence="8">
    <location>
        <begin position="576"/>
        <end position="735"/>
    </location>
</feature>
<keyword evidence="3" id="KW-0677">Repeat</keyword>
<dbReference type="FunFam" id="3.30.160.60:FF:000125">
    <property type="entry name" value="Putative zinc finger protein 143"/>
    <property type="match status" value="1"/>
</dbReference>
<dbReference type="RefSeq" id="XP_031853917.1">
    <property type="nucleotide sequence ID" value="XM_031998026.1"/>
</dbReference>
<dbReference type="PROSITE" id="PS00028">
    <property type="entry name" value="ZINC_FINGER_C2H2_1"/>
    <property type="match status" value="7"/>
</dbReference>
<dbReference type="PANTHER" id="PTHR16515:SF49">
    <property type="entry name" value="GASTRULA ZINC FINGER PROTEIN XLCGF49.1-LIKE-RELATED"/>
    <property type="match status" value="1"/>
</dbReference>
<dbReference type="EMBL" id="CABVLU010000002">
    <property type="protein sequence ID" value="VVT52073.1"/>
    <property type="molecule type" value="Genomic_DNA"/>
</dbReference>
<feature type="region of interest" description="Disordered" evidence="8">
    <location>
        <begin position="1"/>
        <end position="39"/>
    </location>
</feature>
<feature type="compositionally biased region" description="Polar residues" evidence="8">
    <location>
        <begin position="652"/>
        <end position="663"/>
    </location>
</feature>
<evidence type="ECO:0000256" key="1">
    <source>
        <dbReference type="ARBA" id="ARBA00004123"/>
    </source>
</evidence>
<dbReference type="InterPro" id="IPR013087">
    <property type="entry name" value="Znf_C2H2_type"/>
</dbReference>
<feature type="region of interest" description="Disordered" evidence="8">
    <location>
        <begin position="422"/>
        <end position="535"/>
    </location>
</feature>
<evidence type="ECO:0000313" key="10">
    <source>
        <dbReference type="EMBL" id="VVT52073.1"/>
    </source>
</evidence>
<feature type="domain" description="C2H2-type" evidence="9">
    <location>
        <begin position="124"/>
        <end position="154"/>
    </location>
</feature>
<feature type="compositionally biased region" description="Polar residues" evidence="8">
    <location>
        <begin position="679"/>
        <end position="725"/>
    </location>
</feature>
<feature type="compositionally biased region" description="Low complexity" evidence="8">
    <location>
        <begin position="512"/>
        <end position="531"/>
    </location>
</feature>
<keyword evidence="11" id="KW-1185">Reference proteome</keyword>
<reference evidence="10 11" key="1">
    <citation type="submission" date="2019-09" db="EMBL/GenBank/DDBJ databases">
        <authorList>
            <person name="Brejova B."/>
        </authorList>
    </citation>
    <scope>NUCLEOTIDE SEQUENCE [LARGE SCALE GENOMIC DNA]</scope>
</reference>
<evidence type="ECO:0000256" key="3">
    <source>
        <dbReference type="ARBA" id="ARBA00022737"/>
    </source>
</evidence>
<feature type="domain" description="C2H2-type" evidence="9">
    <location>
        <begin position="211"/>
        <end position="241"/>
    </location>
</feature>
<feature type="domain" description="C2H2-type" evidence="9">
    <location>
        <begin position="155"/>
        <end position="183"/>
    </location>
</feature>
<feature type="compositionally biased region" description="Polar residues" evidence="8">
    <location>
        <begin position="500"/>
        <end position="511"/>
    </location>
</feature>
<feature type="compositionally biased region" description="Low complexity" evidence="8">
    <location>
        <begin position="664"/>
        <end position="678"/>
    </location>
</feature>